<keyword evidence="1" id="KW-0472">Membrane</keyword>
<accession>A0AA36JWY9</accession>
<organism evidence="2 3">
    <name type="scientific">Streptococcus gallolyticus (strain UCN34)</name>
    <dbReference type="NCBI Taxonomy" id="637909"/>
    <lineage>
        <taxon>Bacteria</taxon>
        <taxon>Bacillati</taxon>
        <taxon>Bacillota</taxon>
        <taxon>Bacilli</taxon>
        <taxon>Lactobacillales</taxon>
        <taxon>Streptococcaceae</taxon>
        <taxon>Streptococcus</taxon>
    </lineage>
</organism>
<dbReference type="EMBL" id="FN597254">
    <property type="protein sequence ID" value="CBI13060.1"/>
    <property type="molecule type" value="Genomic_DNA"/>
</dbReference>
<dbReference type="AlphaFoldDB" id="A0AA36JWY9"/>
<dbReference type="RefSeq" id="WP_012961594.1">
    <property type="nucleotide sequence ID" value="NC_013798.1"/>
</dbReference>
<keyword evidence="1" id="KW-1133">Transmembrane helix</keyword>
<proteinExistence type="predicted"/>
<evidence type="ECO:0000256" key="1">
    <source>
        <dbReference type="SAM" id="Phobius"/>
    </source>
</evidence>
<gene>
    <name evidence="2" type="ordered locus">GALLO_0568</name>
</gene>
<reference evidence="2 3" key="1">
    <citation type="journal article" date="2010" name="J. Bacteriol.">
        <title>Genome sequence of Streptococcus gallolyticus: insights into its adaptation to the bovine rumen and its ability to cause endocarditis.</title>
        <authorList>
            <person name="Rusniok C."/>
            <person name="Couve E."/>
            <person name="Da Cunha V."/>
            <person name="El Gana R."/>
            <person name="Zidane N."/>
            <person name="Bouchier C."/>
            <person name="Poyart C."/>
            <person name="Leclercq R."/>
            <person name="Trieu-Cuot P."/>
            <person name="Glaser P."/>
        </authorList>
    </citation>
    <scope>NUCLEOTIDE SEQUENCE [LARGE SCALE GENOMIC DNA]</scope>
    <source>
        <strain evidence="2 3">UCN34</strain>
    </source>
</reference>
<evidence type="ECO:0000313" key="3">
    <source>
        <dbReference type="Proteomes" id="UP000001517"/>
    </source>
</evidence>
<sequence>MGLIERFKILLKYHEGNVKSGVSRSGNLSGLFILYPIVFFMFYATMNDSELPMVLNKMIFYLGIIIWVTSFFLTIWDFFHDNQFLVGISTGLMFAYYLFTSPISSSAAWSDGNLNFIIFQETSIILYPIMWEFILAYSIVKNNGEICSEKTRRRLAYLMCTPLLIMGIPAILMAEFISDYYFVYLVWGLNSVFSFSIISGWFIILYPLRHNADLAVASKVQNQAVDALGDMLQEKHFDKERFK</sequence>
<dbReference type="KEGG" id="sga:GALLO_0568"/>
<feature type="transmembrane region" description="Helical" evidence="1">
    <location>
        <begin position="28"/>
        <end position="46"/>
    </location>
</feature>
<feature type="transmembrane region" description="Helical" evidence="1">
    <location>
        <begin position="180"/>
        <end position="204"/>
    </location>
</feature>
<protein>
    <submittedName>
        <fullName evidence="2">Uncharacterized protein</fullName>
    </submittedName>
</protein>
<keyword evidence="1" id="KW-0812">Transmembrane</keyword>
<feature type="transmembrane region" description="Helical" evidence="1">
    <location>
        <begin position="84"/>
        <end position="104"/>
    </location>
</feature>
<name>A0AA36JWY9_STRG3</name>
<dbReference type="Proteomes" id="UP000001517">
    <property type="component" value="Chromosome"/>
</dbReference>
<feature type="transmembrane region" description="Helical" evidence="1">
    <location>
        <begin position="124"/>
        <end position="143"/>
    </location>
</feature>
<feature type="transmembrane region" description="Helical" evidence="1">
    <location>
        <begin position="155"/>
        <end position="174"/>
    </location>
</feature>
<evidence type="ECO:0000313" key="2">
    <source>
        <dbReference type="EMBL" id="CBI13060.1"/>
    </source>
</evidence>
<feature type="transmembrane region" description="Helical" evidence="1">
    <location>
        <begin position="58"/>
        <end position="79"/>
    </location>
</feature>